<feature type="transmembrane region" description="Helical" evidence="4">
    <location>
        <begin position="105"/>
        <end position="126"/>
    </location>
</feature>
<feature type="domain" description="Major facilitator superfamily (MFS) profile" evidence="5">
    <location>
        <begin position="9"/>
        <end position="396"/>
    </location>
</feature>
<dbReference type="Pfam" id="PF07690">
    <property type="entry name" value="MFS_1"/>
    <property type="match status" value="1"/>
</dbReference>
<dbReference type="PROSITE" id="PS50850">
    <property type="entry name" value="MFS"/>
    <property type="match status" value="1"/>
</dbReference>
<dbReference type="PANTHER" id="PTHR23527">
    <property type="entry name" value="BLL3282 PROTEIN"/>
    <property type="match status" value="1"/>
</dbReference>
<evidence type="ECO:0000256" key="2">
    <source>
        <dbReference type="ARBA" id="ARBA00022989"/>
    </source>
</evidence>
<comment type="caution">
    <text evidence="6">The sequence shown here is derived from an EMBL/GenBank/DDBJ whole genome shotgun (WGS) entry which is preliminary data.</text>
</comment>
<feature type="transmembrane region" description="Helical" evidence="4">
    <location>
        <begin position="304"/>
        <end position="327"/>
    </location>
</feature>
<dbReference type="SUPFAM" id="SSF103473">
    <property type="entry name" value="MFS general substrate transporter"/>
    <property type="match status" value="1"/>
</dbReference>
<dbReference type="EMBL" id="JADWVN010000029">
    <property type="protein sequence ID" value="MBL7528194.1"/>
    <property type="molecule type" value="Genomic_DNA"/>
</dbReference>
<evidence type="ECO:0000313" key="6">
    <source>
        <dbReference type="EMBL" id="MBL7528194.1"/>
    </source>
</evidence>
<dbReference type="Proteomes" id="UP000809910">
    <property type="component" value="Unassembled WGS sequence"/>
</dbReference>
<reference evidence="6 7" key="1">
    <citation type="submission" date="2020-12" db="EMBL/GenBank/DDBJ databases">
        <title>WGS of Legionella: environmental sample.</title>
        <authorList>
            <person name="Cristino S."/>
            <person name="Girolamini L."/>
            <person name="Salaris S."/>
            <person name="Pascale M.R."/>
            <person name="Mazzotta M."/>
            <person name="Orsini M."/>
            <person name="Grottola A."/>
        </authorList>
    </citation>
    <scope>NUCLEOTIDE SEQUENCE [LARGE SCALE GENOMIC DNA]</scope>
    <source>
        <strain evidence="6 7">30cs62</strain>
    </source>
</reference>
<evidence type="ECO:0000256" key="4">
    <source>
        <dbReference type="SAM" id="Phobius"/>
    </source>
</evidence>
<dbReference type="Gene3D" id="1.20.1250.20">
    <property type="entry name" value="MFS general substrate transporter like domains"/>
    <property type="match status" value="2"/>
</dbReference>
<feature type="transmembrane region" description="Helical" evidence="4">
    <location>
        <begin position="277"/>
        <end position="298"/>
    </location>
</feature>
<keyword evidence="2 4" id="KW-1133">Transmembrane helix</keyword>
<dbReference type="PANTHER" id="PTHR23527:SF1">
    <property type="entry name" value="BLL3282 PROTEIN"/>
    <property type="match status" value="1"/>
</dbReference>
<dbReference type="InterPro" id="IPR020846">
    <property type="entry name" value="MFS_dom"/>
</dbReference>
<accession>A0ABS1WFR3</accession>
<feature type="transmembrane region" description="Helical" evidence="4">
    <location>
        <begin position="339"/>
        <end position="363"/>
    </location>
</feature>
<dbReference type="InterPro" id="IPR036259">
    <property type="entry name" value="MFS_trans_sf"/>
</dbReference>
<keyword evidence="1 4" id="KW-0812">Transmembrane</keyword>
<keyword evidence="3 4" id="KW-0472">Membrane</keyword>
<evidence type="ECO:0000256" key="1">
    <source>
        <dbReference type="ARBA" id="ARBA00022692"/>
    </source>
</evidence>
<protein>
    <submittedName>
        <fullName evidence="6">MFS transporter</fullName>
    </submittedName>
</protein>
<evidence type="ECO:0000313" key="7">
    <source>
        <dbReference type="Proteomes" id="UP000809910"/>
    </source>
</evidence>
<gene>
    <name evidence="6" type="ORF">I5282_16650</name>
</gene>
<feature type="transmembrane region" description="Helical" evidence="4">
    <location>
        <begin position="44"/>
        <end position="68"/>
    </location>
</feature>
<dbReference type="CDD" id="cd06174">
    <property type="entry name" value="MFS"/>
    <property type="match status" value="1"/>
</dbReference>
<feature type="transmembrane region" description="Helical" evidence="4">
    <location>
        <begin position="369"/>
        <end position="391"/>
    </location>
</feature>
<dbReference type="InterPro" id="IPR052952">
    <property type="entry name" value="MFS-Transporter"/>
</dbReference>
<proteinExistence type="predicted"/>
<feature type="transmembrane region" description="Helical" evidence="4">
    <location>
        <begin position="246"/>
        <end position="265"/>
    </location>
</feature>
<feature type="transmembrane region" description="Helical" evidence="4">
    <location>
        <begin position="165"/>
        <end position="184"/>
    </location>
</feature>
<feature type="transmembrane region" description="Helical" evidence="4">
    <location>
        <begin position="211"/>
        <end position="234"/>
    </location>
</feature>
<feature type="transmembrane region" description="Helical" evidence="4">
    <location>
        <begin position="133"/>
        <end position="153"/>
    </location>
</feature>
<dbReference type="InterPro" id="IPR011701">
    <property type="entry name" value="MFS"/>
</dbReference>
<organism evidence="6 7">
    <name type="scientific">Legionella bononiensis</name>
    <dbReference type="NCBI Taxonomy" id="2793102"/>
    <lineage>
        <taxon>Bacteria</taxon>
        <taxon>Pseudomonadati</taxon>
        <taxon>Pseudomonadota</taxon>
        <taxon>Gammaproteobacteria</taxon>
        <taxon>Legionellales</taxon>
        <taxon>Legionellaceae</taxon>
        <taxon>Legionella</taxon>
    </lineage>
</organism>
<feature type="transmembrane region" description="Helical" evidence="4">
    <location>
        <begin position="75"/>
        <end position="93"/>
    </location>
</feature>
<evidence type="ECO:0000259" key="5">
    <source>
        <dbReference type="PROSITE" id="PS50850"/>
    </source>
</evidence>
<sequence>MSKTIQGLIVWFISTLFVIYAFCLNTAGAVFSESIKSALHLSDMGVSFAAGSFILGFACMQIPAGYLLDRYNARFIVSSALFLVASGNVAISFSTNIYTYCLANLIQGMGASFDFIAASILVAQWFPRNMFPILTGLIETLAFIASGLIHYFLMIKLQTYSWNQIYQYFSIYGYCLFALALFWVKTPEDFQFASKISLKGSLTIVCKNGQIWLCAFSAATSFGILLAYGGLWYLPIQEYYSVNSSTAVLIGGMVFFGVGVGTPLLGWISNRIKSRKLVLHLTLVMGTMGLLMAVYLPHYRINNYYIIEAVSFFTGFMLSGSMLIYTMVSEMSSNSTRGIAISITNSSVFLFNTLLLFVPYFFITKESPHFYTFLWVLPFCAIVSIMLSYFIKETYRAD</sequence>
<evidence type="ECO:0000256" key="3">
    <source>
        <dbReference type="ARBA" id="ARBA00023136"/>
    </source>
</evidence>
<name>A0ABS1WFR3_9GAMM</name>
<feature type="transmembrane region" description="Helical" evidence="4">
    <location>
        <begin position="7"/>
        <end position="32"/>
    </location>
</feature>
<keyword evidence="7" id="KW-1185">Reference proteome</keyword>
<dbReference type="RefSeq" id="WP_203113564.1">
    <property type="nucleotide sequence ID" value="NZ_JADOBG010000023.1"/>
</dbReference>